<sequence>MSPGDDEPTSTDRGVLDRPAPPPDQVLRLGDAEHQVIDLYLPAGPAAPAWVVLVHGGFWRAEWDRTHLRPLATALRARGYAVALVEYARTGMAGGGWPGTFDDVAAALAAVRDHAATDRPAPVVLVGHSAGGHLAAWVLHQPAAAPARGRPDVVGAVSLGGCLDLAMVADLGLDDGAAVDLLGGSPAEVSGRYDAADPARLGRTPYPLVVVHGTADEKVPPAVARSWWRSAGTPGRDRLVLLDGVGHFPLIDPDAPAFAALTSQIGWLLDAR</sequence>
<comment type="caution">
    <text evidence="4">The sequence shown here is derived from an EMBL/GenBank/DDBJ whole genome shotgun (WGS) entry which is preliminary data.</text>
</comment>
<evidence type="ECO:0000313" key="5">
    <source>
        <dbReference type="Proteomes" id="UP000662111"/>
    </source>
</evidence>
<dbReference type="PANTHER" id="PTHR48081:SF33">
    <property type="entry name" value="KYNURENINE FORMAMIDASE"/>
    <property type="match status" value="1"/>
</dbReference>
<organism evidence="4 5">
    <name type="scientific">Ornithinimicrobium pekingense</name>
    <dbReference type="NCBI Taxonomy" id="384677"/>
    <lineage>
        <taxon>Bacteria</taxon>
        <taxon>Bacillati</taxon>
        <taxon>Actinomycetota</taxon>
        <taxon>Actinomycetes</taxon>
        <taxon>Micrococcales</taxon>
        <taxon>Ornithinimicrobiaceae</taxon>
        <taxon>Ornithinimicrobium</taxon>
    </lineage>
</organism>
<proteinExistence type="predicted"/>
<name>A0ABQ2F394_9MICO</name>
<dbReference type="InterPro" id="IPR029058">
    <property type="entry name" value="AB_hydrolase_fold"/>
</dbReference>
<accession>A0ABQ2F394</accession>
<dbReference type="InterPro" id="IPR050300">
    <property type="entry name" value="GDXG_lipolytic_enzyme"/>
</dbReference>
<reference evidence="5" key="1">
    <citation type="journal article" date="2019" name="Int. J. Syst. Evol. Microbiol.">
        <title>The Global Catalogue of Microorganisms (GCM) 10K type strain sequencing project: providing services to taxonomists for standard genome sequencing and annotation.</title>
        <authorList>
            <consortium name="The Broad Institute Genomics Platform"/>
            <consortium name="The Broad Institute Genome Sequencing Center for Infectious Disease"/>
            <person name="Wu L."/>
            <person name="Ma J."/>
        </authorList>
    </citation>
    <scope>NUCLEOTIDE SEQUENCE [LARGE SCALE GENOMIC DNA]</scope>
    <source>
        <strain evidence="5">CGMCC 1.5362</strain>
    </source>
</reference>
<dbReference type="RefSeq" id="WP_022920966.1">
    <property type="nucleotide sequence ID" value="NZ_BMLB01000001.1"/>
</dbReference>
<keyword evidence="1" id="KW-0378">Hydrolase</keyword>
<evidence type="ECO:0000313" key="4">
    <source>
        <dbReference type="EMBL" id="GGK57713.1"/>
    </source>
</evidence>
<dbReference type="Proteomes" id="UP000662111">
    <property type="component" value="Unassembled WGS sequence"/>
</dbReference>
<protein>
    <submittedName>
        <fullName evidence="4">Lipase</fullName>
    </submittedName>
</protein>
<dbReference type="EMBL" id="BMLB01000001">
    <property type="protein sequence ID" value="GGK57713.1"/>
    <property type="molecule type" value="Genomic_DNA"/>
</dbReference>
<gene>
    <name evidence="4" type="ORF">GCM10011509_02660</name>
</gene>
<evidence type="ECO:0000259" key="3">
    <source>
        <dbReference type="Pfam" id="PF20434"/>
    </source>
</evidence>
<dbReference type="InterPro" id="IPR049492">
    <property type="entry name" value="BD-FAE-like_dom"/>
</dbReference>
<dbReference type="Gene3D" id="3.40.50.1820">
    <property type="entry name" value="alpha/beta hydrolase"/>
    <property type="match status" value="1"/>
</dbReference>
<dbReference type="SUPFAM" id="SSF53474">
    <property type="entry name" value="alpha/beta-Hydrolases"/>
    <property type="match status" value="1"/>
</dbReference>
<evidence type="ECO:0000256" key="1">
    <source>
        <dbReference type="ARBA" id="ARBA00022801"/>
    </source>
</evidence>
<dbReference type="Pfam" id="PF20434">
    <property type="entry name" value="BD-FAE"/>
    <property type="match status" value="1"/>
</dbReference>
<feature type="region of interest" description="Disordered" evidence="2">
    <location>
        <begin position="1"/>
        <end position="23"/>
    </location>
</feature>
<dbReference type="PANTHER" id="PTHR48081">
    <property type="entry name" value="AB HYDROLASE SUPERFAMILY PROTEIN C4A8.06C"/>
    <property type="match status" value="1"/>
</dbReference>
<evidence type="ECO:0000256" key="2">
    <source>
        <dbReference type="SAM" id="MobiDB-lite"/>
    </source>
</evidence>
<feature type="domain" description="BD-FAE-like" evidence="3">
    <location>
        <begin position="37"/>
        <end position="222"/>
    </location>
</feature>
<keyword evidence="5" id="KW-1185">Reference proteome</keyword>